<feature type="transmembrane region" description="Helical" evidence="17">
    <location>
        <begin position="310"/>
        <end position="331"/>
    </location>
</feature>
<keyword evidence="7 17" id="KW-0679">Respiratory chain</keyword>
<dbReference type="GO" id="GO:0003954">
    <property type="term" value="F:NADH dehydrogenase activity"/>
    <property type="evidence" value="ECO:0007669"/>
    <property type="project" value="TreeGrafter"/>
</dbReference>
<dbReference type="PRINTS" id="PR01437">
    <property type="entry name" value="NUOXDRDTASE4"/>
</dbReference>
<feature type="transmembrane region" description="Helical" evidence="17">
    <location>
        <begin position="119"/>
        <end position="138"/>
    </location>
</feature>
<organism evidence="20">
    <name type="scientific">Blanus cinereus</name>
    <name type="common">Mediterranean worm lizard</name>
    <name type="synonym">Amphisbaena cinerea</name>
    <dbReference type="NCBI Taxonomy" id="227091"/>
    <lineage>
        <taxon>Eukaryota</taxon>
        <taxon>Metazoa</taxon>
        <taxon>Chordata</taxon>
        <taxon>Craniata</taxon>
        <taxon>Vertebrata</taxon>
        <taxon>Euteleostomi</taxon>
        <taxon>Lepidosauria</taxon>
        <taxon>Squamata</taxon>
        <taxon>Bifurcata</taxon>
        <taxon>Unidentata</taxon>
        <taxon>Episquamata</taxon>
        <taxon>Laterata</taxon>
        <taxon>Lacertibaenia</taxon>
        <taxon>Amphisbaenia</taxon>
        <taxon>Blanidae</taxon>
        <taxon>Blanus</taxon>
    </lineage>
</organism>
<feature type="transmembrane region" description="Helical" evidence="17">
    <location>
        <begin position="257"/>
        <end position="277"/>
    </location>
</feature>
<dbReference type="CTD" id="4538"/>
<reference evidence="21" key="2">
    <citation type="journal article" date="2019" name="Nat. Commun.">
        <title>Thermal physiology, diversification and genome-wide substitution rates shaped by past and present environmental temperatures in a clade of heliothermic lizards.</title>
        <authorList>
            <person name="Garcia-Porta J."/>
            <person name="Irisarri I."/>
        </authorList>
    </citation>
    <scope>NUCLEOTIDE SEQUENCE</scope>
    <source>
        <strain evidence="21">MV.LAC-09</strain>
    </source>
</reference>
<dbReference type="GeneID" id="7670192"/>
<keyword evidence="15 17" id="KW-0472">Membrane</keyword>
<evidence type="ECO:0000256" key="5">
    <source>
        <dbReference type="ARBA" id="ARBA00021006"/>
    </source>
</evidence>
<evidence type="ECO:0000313" key="21">
    <source>
        <dbReference type="EMBL" id="QDV40030.1"/>
    </source>
</evidence>
<geneLocation type="mitochondrion" evidence="20"/>
<keyword evidence="11 17" id="KW-1133">Transmembrane helix</keyword>
<evidence type="ECO:0000256" key="9">
    <source>
        <dbReference type="ARBA" id="ARBA00022967"/>
    </source>
</evidence>
<accession>B7SN19</accession>
<dbReference type="RefSeq" id="YP_002791194.1">
    <property type="nucleotide sequence ID" value="NC_012433.1"/>
</dbReference>
<dbReference type="EMBL" id="EU443257">
    <property type="protein sequence ID" value="ABZ79349.1"/>
    <property type="molecule type" value="Genomic_DNA"/>
</dbReference>
<dbReference type="EC" id="7.1.1.2" evidence="4 17"/>
<dbReference type="GO" id="GO:0042773">
    <property type="term" value="P:ATP synthesis coupled electron transport"/>
    <property type="evidence" value="ECO:0007669"/>
    <property type="project" value="InterPro"/>
</dbReference>
<reference evidence="21" key="3">
    <citation type="submission" date="2019-06" db="EMBL/GenBank/DDBJ databases">
        <authorList>
            <person name="Lyra M."/>
            <person name="Vences M."/>
        </authorList>
    </citation>
    <scope>NUCLEOTIDE SEQUENCE</scope>
    <source>
        <strain evidence="21">MV.LAC-09</strain>
    </source>
</reference>
<evidence type="ECO:0000256" key="11">
    <source>
        <dbReference type="ARBA" id="ARBA00022989"/>
    </source>
</evidence>
<gene>
    <name evidence="20" type="primary">ND4</name>
</gene>
<evidence type="ECO:0000313" key="20">
    <source>
        <dbReference type="EMBL" id="ABZ79349.1"/>
    </source>
</evidence>
<dbReference type="NCBIfam" id="TIGR01972">
    <property type="entry name" value="NDH_I_M"/>
    <property type="match status" value="1"/>
</dbReference>
<dbReference type="GO" id="GO:0031966">
    <property type="term" value="C:mitochondrial membrane"/>
    <property type="evidence" value="ECO:0007669"/>
    <property type="project" value="UniProtKB-SubCell"/>
</dbReference>
<comment type="subcellular location">
    <subcellularLocation>
        <location evidence="2 17">Mitochondrion membrane</location>
        <topology evidence="2 17">Multi-pass membrane protein</topology>
    </subcellularLocation>
</comment>
<evidence type="ECO:0000256" key="17">
    <source>
        <dbReference type="RuleBase" id="RU003297"/>
    </source>
</evidence>
<keyword evidence="12 17" id="KW-0520">NAD</keyword>
<evidence type="ECO:0000259" key="18">
    <source>
        <dbReference type="Pfam" id="PF00361"/>
    </source>
</evidence>
<dbReference type="Pfam" id="PF01059">
    <property type="entry name" value="Oxidored_q5_N"/>
    <property type="match status" value="1"/>
</dbReference>
<proteinExistence type="inferred from homology"/>
<dbReference type="InterPro" id="IPR010227">
    <property type="entry name" value="NADH_Q_OxRdtase_chainM/4"/>
</dbReference>
<name>B7SN19_BLACI</name>
<reference evidence="20" key="1">
    <citation type="journal article" date="2008" name="Gene">
        <title>Effect of taxon sampling on recovering the phylogeny of squamate reptiles based on complete mitochondrial genome and nuclear gene sequence data.</title>
        <authorList>
            <person name="Albert E.M."/>
            <person name="San Mauro D."/>
            <person name="Garcia-Paris M."/>
            <person name="Ruber L."/>
            <person name="Zardoya R."/>
        </authorList>
    </citation>
    <scope>NUCLEOTIDE SEQUENCE</scope>
</reference>
<comment type="catalytic activity">
    <reaction evidence="16 17">
        <text>a ubiquinone + NADH + 5 H(+)(in) = a ubiquinol + NAD(+) + 4 H(+)(out)</text>
        <dbReference type="Rhea" id="RHEA:29091"/>
        <dbReference type="Rhea" id="RHEA-COMP:9565"/>
        <dbReference type="Rhea" id="RHEA-COMP:9566"/>
        <dbReference type="ChEBI" id="CHEBI:15378"/>
        <dbReference type="ChEBI" id="CHEBI:16389"/>
        <dbReference type="ChEBI" id="CHEBI:17976"/>
        <dbReference type="ChEBI" id="CHEBI:57540"/>
        <dbReference type="ChEBI" id="CHEBI:57945"/>
        <dbReference type="EC" id="7.1.1.2"/>
    </reaction>
</comment>
<feature type="transmembrane region" description="Helical" evidence="17">
    <location>
        <begin position="196"/>
        <end position="217"/>
    </location>
</feature>
<feature type="transmembrane region" description="Helical" evidence="17">
    <location>
        <begin position="62"/>
        <end position="83"/>
    </location>
</feature>
<keyword evidence="14 17" id="KW-0496">Mitochondrion</keyword>
<evidence type="ECO:0000256" key="4">
    <source>
        <dbReference type="ARBA" id="ARBA00012944"/>
    </source>
</evidence>
<feature type="transmembrane region" description="Helical" evidence="17">
    <location>
        <begin position="150"/>
        <end position="170"/>
    </location>
</feature>
<dbReference type="GO" id="GO:0015990">
    <property type="term" value="P:electron transport coupled proton transport"/>
    <property type="evidence" value="ECO:0007669"/>
    <property type="project" value="TreeGrafter"/>
</dbReference>
<dbReference type="PANTHER" id="PTHR43507">
    <property type="entry name" value="NADH-UBIQUINONE OXIDOREDUCTASE CHAIN 4"/>
    <property type="match status" value="1"/>
</dbReference>
<dbReference type="AlphaFoldDB" id="B7SN19"/>
<evidence type="ECO:0000256" key="15">
    <source>
        <dbReference type="ARBA" id="ARBA00023136"/>
    </source>
</evidence>
<feature type="transmembrane region" description="Helical" evidence="17">
    <location>
        <begin position="435"/>
        <end position="454"/>
    </location>
</feature>
<evidence type="ECO:0000256" key="7">
    <source>
        <dbReference type="ARBA" id="ARBA00022660"/>
    </source>
</evidence>
<comment type="function">
    <text evidence="1">Core subunit of the mitochondrial membrane respiratory chain NADH dehydrogenase (Complex I) that is believed to belong to the minimal assembly required for catalysis. Complex I functions in the transfer of electrons from NADH to the respiratory chain. The immediate electron acceptor for the enzyme is believed to be ubiquinone.</text>
</comment>
<dbReference type="EMBL" id="MN030178">
    <property type="protein sequence ID" value="QDV40030.1"/>
    <property type="molecule type" value="Genomic_DNA"/>
</dbReference>
<evidence type="ECO:0000256" key="1">
    <source>
        <dbReference type="ARBA" id="ARBA00003257"/>
    </source>
</evidence>
<dbReference type="GO" id="GO:0048039">
    <property type="term" value="F:ubiquinone binding"/>
    <property type="evidence" value="ECO:0007669"/>
    <property type="project" value="TreeGrafter"/>
</dbReference>
<keyword evidence="8 17" id="KW-0812">Transmembrane</keyword>
<feature type="domain" description="NADH:ubiquinone oxidoreductase chain 4 N-terminal" evidence="19">
    <location>
        <begin position="1"/>
        <end position="110"/>
    </location>
</feature>
<dbReference type="Pfam" id="PF00361">
    <property type="entry name" value="Proton_antipo_M"/>
    <property type="match status" value="1"/>
</dbReference>
<evidence type="ECO:0000256" key="10">
    <source>
        <dbReference type="ARBA" id="ARBA00022982"/>
    </source>
</evidence>
<feature type="transmembrane region" description="Helical" evidence="17">
    <location>
        <begin position="95"/>
        <end position="113"/>
    </location>
</feature>
<evidence type="ECO:0000259" key="19">
    <source>
        <dbReference type="Pfam" id="PF01059"/>
    </source>
</evidence>
<dbReference type="PANTHER" id="PTHR43507:SF20">
    <property type="entry name" value="NADH-UBIQUINONE OXIDOREDUCTASE CHAIN 4"/>
    <property type="match status" value="1"/>
</dbReference>
<evidence type="ECO:0000256" key="14">
    <source>
        <dbReference type="ARBA" id="ARBA00023128"/>
    </source>
</evidence>
<dbReference type="InterPro" id="IPR000260">
    <property type="entry name" value="NADH4_N"/>
</dbReference>
<comment type="function">
    <text evidence="17">Core subunit of the mitochondrial membrane respiratory chain NADH dehydrogenase (Complex I) which catalyzes electron transfer from NADH through the respiratory chain, using ubiquinone as an electron acceptor. Essential for the catalytic activity and assembly of complex I.</text>
</comment>
<keyword evidence="10 17" id="KW-0249">Electron transport</keyword>
<dbReference type="InterPro" id="IPR003918">
    <property type="entry name" value="NADH_UbQ_OxRdtase"/>
</dbReference>
<evidence type="ECO:0000256" key="8">
    <source>
        <dbReference type="ARBA" id="ARBA00022692"/>
    </source>
</evidence>
<evidence type="ECO:0000256" key="2">
    <source>
        <dbReference type="ARBA" id="ARBA00004225"/>
    </source>
</evidence>
<evidence type="ECO:0000256" key="16">
    <source>
        <dbReference type="ARBA" id="ARBA00049551"/>
    </source>
</evidence>
<sequence>MLKILLPTTMLIPTSALLHHNLLFSTYFIYSMGIATLSLSWLNHPLATHMSQTTPLTTIDTISAPLLILSCWLLPLMILASQYHLKKEPTTNQRTFLIVTTTLQTALLITFAATELTLFYIMFETTLIPTLMLITRWGSQKERLTAGTYFIFYTLISSLPLLIAILLMHTKYNSTTIELMQLSTLHLPHNWTHECLWLACMMSFLVKLPLYGVHLWLPKAHVEAPIAGSMILAAILLKLGGYGIARITTILPTTQQTTLLPLIALALWGSIMANIICLRQTDLKSLIAYSSVGHMALVILALLTKTPWGLTGAMIMMIAHGLTSSMTFCLANTAYERSNTRTLIIATGMQLTLPLLATWWLLANLANMALPPSINIIGELSIMSTLFYWSPTTIIPLAINTLLTATYSLYMLIATQRGKPNTTMYMYPAHTREHLLLALHMMPLVLLIINPILITGP</sequence>
<feature type="transmembrane region" description="Helical" evidence="17">
    <location>
        <begin position="393"/>
        <end position="414"/>
    </location>
</feature>
<feature type="transmembrane region" description="Helical" evidence="17">
    <location>
        <begin position="343"/>
        <end position="362"/>
    </location>
</feature>
<evidence type="ECO:0000256" key="13">
    <source>
        <dbReference type="ARBA" id="ARBA00023075"/>
    </source>
</evidence>
<keyword evidence="9" id="KW-1278">Translocase</keyword>
<protein>
    <recommendedName>
        <fullName evidence="5 17">NADH-ubiquinone oxidoreductase chain 4</fullName>
        <ecNumber evidence="4 17">7.1.1.2</ecNumber>
    </recommendedName>
</protein>
<evidence type="ECO:0000256" key="6">
    <source>
        <dbReference type="ARBA" id="ARBA00022448"/>
    </source>
</evidence>
<evidence type="ECO:0000256" key="3">
    <source>
        <dbReference type="ARBA" id="ARBA00009025"/>
    </source>
</evidence>
<comment type="similarity">
    <text evidence="3 17">Belongs to the complex I subunit 4 family.</text>
</comment>
<feature type="transmembrane region" description="Helical" evidence="17">
    <location>
        <begin position="286"/>
        <end position="304"/>
    </location>
</feature>
<feature type="transmembrane region" description="Helical" evidence="17">
    <location>
        <begin position="21"/>
        <end position="42"/>
    </location>
</feature>
<dbReference type="GO" id="GO:0008137">
    <property type="term" value="F:NADH dehydrogenase (ubiquinone) activity"/>
    <property type="evidence" value="ECO:0007669"/>
    <property type="project" value="UniProtKB-UniRule"/>
</dbReference>
<feature type="domain" description="NADH:quinone oxidoreductase/Mrp antiporter transmembrane" evidence="18">
    <location>
        <begin position="113"/>
        <end position="404"/>
    </location>
</feature>
<feature type="transmembrane region" description="Helical" evidence="17">
    <location>
        <begin position="224"/>
        <end position="245"/>
    </location>
</feature>
<keyword evidence="13 17" id="KW-0830">Ubiquinone</keyword>
<keyword evidence="6 17" id="KW-0813">Transport</keyword>
<evidence type="ECO:0000256" key="12">
    <source>
        <dbReference type="ARBA" id="ARBA00023027"/>
    </source>
</evidence>
<dbReference type="InterPro" id="IPR001750">
    <property type="entry name" value="ND/Mrp_TM"/>
</dbReference>